<reference evidence="1" key="2">
    <citation type="journal article" date="2015" name="Fish Shellfish Immunol.">
        <title>Early steps in the European eel (Anguilla anguilla)-Vibrio vulnificus interaction in the gills: Role of the RtxA13 toxin.</title>
        <authorList>
            <person name="Callol A."/>
            <person name="Pajuelo D."/>
            <person name="Ebbesson L."/>
            <person name="Teles M."/>
            <person name="MacKenzie S."/>
            <person name="Amaro C."/>
        </authorList>
    </citation>
    <scope>NUCLEOTIDE SEQUENCE</scope>
</reference>
<sequence length="25" mass="2894">MINITNFADAHPGQSTLYCTWYTFV</sequence>
<proteinExistence type="predicted"/>
<protein>
    <submittedName>
        <fullName evidence="1">Uncharacterized protein</fullName>
    </submittedName>
</protein>
<accession>A0A0E9T5Y7</accession>
<evidence type="ECO:0000313" key="1">
    <source>
        <dbReference type="EMBL" id="JAH49069.1"/>
    </source>
</evidence>
<dbReference type="EMBL" id="GBXM01059508">
    <property type="protein sequence ID" value="JAH49069.1"/>
    <property type="molecule type" value="Transcribed_RNA"/>
</dbReference>
<dbReference type="AlphaFoldDB" id="A0A0E9T5Y7"/>
<organism evidence="1">
    <name type="scientific">Anguilla anguilla</name>
    <name type="common">European freshwater eel</name>
    <name type="synonym">Muraena anguilla</name>
    <dbReference type="NCBI Taxonomy" id="7936"/>
    <lineage>
        <taxon>Eukaryota</taxon>
        <taxon>Metazoa</taxon>
        <taxon>Chordata</taxon>
        <taxon>Craniata</taxon>
        <taxon>Vertebrata</taxon>
        <taxon>Euteleostomi</taxon>
        <taxon>Actinopterygii</taxon>
        <taxon>Neopterygii</taxon>
        <taxon>Teleostei</taxon>
        <taxon>Anguilliformes</taxon>
        <taxon>Anguillidae</taxon>
        <taxon>Anguilla</taxon>
    </lineage>
</organism>
<reference evidence="1" key="1">
    <citation type="submission" date="2014-11" db="EMBL/GenBank/DDBJ databases">
        <authorList>
            <person name="Amaro Gonzalez C."/>
        </authorList>
    </citation>
    <scope>NUCLEOTIDE SEQUENCE</scope>
</reference>
<name>A0A0E9T5Y7_ANGAN</name>